<evidence type="ECO:0000313" key="4">
    <source>
        <dbReference type="Proteomes" id="UP000274756"/>
    </source>
</evidence>
<evidence type="ECO:0000313" key="5">
    <source>
        <dbReference type="WBParaSite" id="DME_0000657201-mRNA-1"/>
    </source>
</evidence>
<gene>
    <name evidence="2" type="ORF">DME_LOCUS1301</name>
</gene>
<name>A0A0N4UGF3_DRAME</name>
<accession>A0A0N4UGF3</accession>
<organism evidence="3 5">
    <name type="scientific">Dracunculus medinensis</name>
    <name type="common">Guinea worm</name>
    <dbReference type="NCBI Taxonomy" id="318479"/>
    <lineage>
        <taxon>Eukaryota</taxon>
        <taxon>Metazoa</taxon>
        <taxon>Ecdysozoa</taxon>
        <taxon>Nematoda</taxon>
        <taxon>Chromadorea</taxon>
        <taxon>Rhabditida</taxon>
        <taxon>Spirurina</taxon>
        <taxon>Dracunculoidea</taxon>
        <taxon>Dracunculidae</taxon>
        <taxon>Dracunculus</taxon>
    </lineage>
</organism>
<dbReference type="Proteomes" id="UP000274756">
    <property type="component" value="Unassembled WGS sequence"/>
</dbReference>
<keyword evidence="1" id="KW-0812">Transmembrane</keyword>
<evidence type="ECO:0000313" key="2">
    <source>
        <dbReference type="EMBL" id="VDN51328.1"/>
    </source>
</evidence>
<evidence type="ECO:0000313" key="3">
    <source>
        <dbReference type="Proteomes" id="UP000038040"/>
    </source>
</evidence>
<keyword evidence="1" id="KW-1133">Transmembrane helix</keyword>
<reference evidence="2 4" key="2">
    <citation type="submission" date="2018-11" db="EMBL/GenBank/DDBJ databases">
        <authorList>
            <consortium name="Pathogen Informatics"/>
        </authorList>
    </citation>
    <scope>NUCLEOTIDE SEQUENCE [LARGE SCALE GENOMIC DNA]</scope>
</reference>
<sequence>MKYQRFKIHLTTVGIIAGIVVSTYGVSRLALKIKEYSNEDSRFAEQEIQDWIYLKEIAAANQRQSQK</sequence>
<protein>
    <submittedName>
        <fullName evidence="5">COX6C domain-containing protein</fullName>
    </submittedName>
</protein>
<dbReference type="WBParaSite" id="DME_0000657201-mRNA-1">
    <property type="protein sequence ID" value="DME_0000657201-mRNA-1"/>
    <property type="gene ID" value="DME_0000657201"/>
</dbReference>
<evidence type="ECO:0000256" key="1">
    <source>
        <dbReference type="SAM" id="Phobius"/>
    </source>
</evidence>
<reference evidence="5" key="1">
    <citation type="submission" date="2017-02" db="UniProtKB">
        <authorList>
            <consortium name="WormBaseParasite"/>
        </authorList>
    </citation>
    <scope>IDENTIFICATION</scope>
</reference>
<feature type="transmembrane region" description="Helical" evidence="1">
    <location>
        <begin position="6"/>
        <end position="26"/>
    </location>
</feature>
<dbReference type="OrthoDB" id="5779631at2759"/>
<dbReference type="Proteomes" id="UP000038040">
    <property type="component" value="Unplaced"/>
</dbReference>
<dbReference type="EMBL" id="UYYG01000018">
    <property type="protein sequence ID" value="VDN51328.1"/>
    <property type="molecule type" value="Genomic_DNA"/>
</dbReference>
<keyword evidence="4" id="KW-1185">Reference proteome</keyword>
<keyword evidence="1" id="KW-0472">Membrane</keyword>
<dbReference type="AlphaFoldDB" id="A0A0N4UGF3"/>
<proteinExistence type="predicted"/>